<comment type="caution">
    <text evidence="2">The sequence shown here is derived from an EMBL/GenBank/DDBJ whole genome shotgun (WGS) entry which is preliminary data.</text>
</comment>
<reference evidence="2 3" key="1">
    <citation type="submission" date="2017-12" db="EMBL/GenBank/DDBJ databases">
        <title>Comparative genomics of Botrytis spp.</title>
        <authorList>
            <person name="Valero-Jimenez C.A."/>
            <person name="Tapia P."/>
            <person name="Veloso J."/>
            <person name="Silva-Moreno E."/>
            <person name="Staats M."/>
            <person name="Valdes J.H."/>
            <person name="Van Kan J.A.L."/>
        </authorList>
    </citation>
    <scope>NUCLEOTIDE SEQUENCE [LARGE SCALE GENOMIC DNA]</scope>
    <source>
        <strain evidence="2 3">MUCL2120</strain>
    </source>
</reference>
<protein>
    <submittedName>
        <fullName evidence="2">Uncharacterized protein</fullName>
    </submittedName>
</protein>
<sequence length="197" mass="22704">MSMTLQKVASTEQHSNDLKEAIQSQTPPSYEEEMYLPNYEEALSDQVPRFPASSLTLERDIKFMCSYADALVEQRIQLGQDVLALDIGIEQTLIHACAIYPVTDELFQGYIYQHRVYLLLAGYQWARVLRGNEDIEWGVEREEVTDDEIAFDTDDETDEESDDETDDETDDEIDDETDYETDNDEEPSQMMGSRIES</sequence>
<evidence type="ECO:0000256" key="1">
    <source>
        <dbReference type="SAM" id="MobiDB-lite"/>
    </source>
</evidence>
<accession>A0A4Z1J8X4</accession>
<evidence type="ECO:0000313" key="2">
    <source>
        <dbReference type="EMBL" id="TGO65573.1"/>
    </source>
</evidence>
<feature type="compositionally biased region" description="Polar residues" evidence="1">
    <location>
        <begin position="1"/>
        <end position="13"/>
    </location>
</feature>
<evidence type="ECO:0000313" key="3">
    <source>
        <dbReference type="Proteomes" id="UP000297452"/>
    </source>
</evidence>
<feature type="compositionally biased region" description="Acidic residues" evidence="1">
    <location>
        <begin position="143"/>
        <end position="187"/>
    </location>
</feature>
<name>A0A4Z1J8X4_9HELO</name>
<proteinExistence type="predicted"/>
<feature type="region of interest" description="Disordered" evidence="1">
    <location>
        <begin position="140"/>
        <end position="197"/>
    </location>
</feature>
<dbReference type="Proteomes" id="UP000297452">
    <property type="component" value="Unassembled WGS sequence"/>
</dbReference>
<feature type="region of interest" description="Disordered" evidence="1">
    <location>
        <begin position="1"/>
        <end position="28"/>
    </location>
</feature>
<dbReference type="OrthoDB" id="3554329at2759"/>
<keyword evidence="3" id="KW-1185">Reference proteome</keyword>
<dbReference type="AlphaFoldDB" id="A0A4Z1J8X4"/>
<gene>
    <name evidence="2" type="ORF">BOTNAR_0077g00160</name>
</gene>
<dbReference type="EMBL" id="PQXJ01000077">
    <property type="protein sequence ID" value="TGO65573.1"/>
    <property type="molecule type" value="Genomic_DNA"/>
</dbReference>
<organism evidence="2 3">
    <name type="scientific">Botryotinia narcissicola</name>
    <dbReference type="NCBI Taxonomy" id="278944"/>
    <lineage>
        <taxon>Eukaryota</taxon>
        <taxon>Fungi</taxon>
        <taxon>Dikarya</taxon>
        <taxon>Ascomycota</taxon>
        <taxon>Pezizomycotina</taxon>
        <taxon>Leotiomycetes</taxon>
        <taxon>Helotiales</taxon>
        <taxon>Sclerotiniaceae</taxon>
        <taxon>Botryotinia</taxon>
    </lineage>
</organism>